<dbReference type="EMBL" id="FKLO01000051">
    <property type="protein sequence ID" value="SAY99105.1"/>
    <property type="molecule type" value="Genomic_DNA"/>
</dbReference>
<dbReference type="SUPFAM" id="SSF53613">
    <property type="entry name" value="Ribokinase-like"/>
    <property type="match status" value="1"/>
</dbReference>
<keyword evidence="4 7" id="KW-0418">Kinase</keyword>
<evidence type="ECO:0000313" key="7">
    <source>
        <dbReference type="EMBL" id="SAY99105.1"/>
    </source>
</evidence>
<gene>
    <name evidence="7" type="ORF">CHUV0807_1564</name>
</gene>
<organism evidence="7 8">
    <name type="scientific">Cardiobacterium hominis</name>
    <dbReference type="NCBI Taxonomy" id="2718"/>
    <lineage>
        <taxon>Bacteria</taxon>
        <taxon>Pseudomonadati</taxon>
        <taxon>Pseudomonadota</taxon>
        <taxon>Gammaproteobacteria</taxon>
        <taxon>Cardiobacteriales</taxon>
        <taxon>Cardiobacteriaceae</taxon>
        <taxon>Cardiobacterium</taxon>
    </lineage>
</organism>
<keyword evidence="5" id="KW-0067">ATP-binding</keyword>
<dbReference type="Pfam" id="PF00294">
    <property type="entry name" value="PfkB"/>
    <property type="match status" value="1"/>
</dbReference>
<evidence type="ECO:0000256" key="1">
    <source>
        <dbReference type="ARBA" id="ARBA00010688"/>
    </source>
</evidence>
<dbReference type="GO" id="GO:0008865">
    <property type="term" value="F:fructokinase activity"/>
    <property type="evidence" value="ECO:0007669"/>
    <property type="project" value="UniProtKB-EC"/>
</dbReference>
<name>A0A1C3HPA7_9GAMM</name>
<comment type="similarity">
    <text evidence="1">Belongs to the carbohydrate kinase PfkB family.</text>
</comment>
<dbReference type="InterPro" id="IPR029056">
    <property type="entry name" value="Ribokinase-like"/>
</dbReference>
<evidence type="ECO:0000256" key="3">
    <source>
        <dbReference type="ARBA" id="ARBA00022741"/>
    </source>
</evidence>
<reference evidence="8" key="1">
    <citation type="submission" date="2016-04" db="EMBL/GenBank/DDBJ databases">
        <authorList>
            <person name="Tagini F."/>
        </authorList>
    </citation>
    <scope>NUCLEOTIDE SEQUENCE [LARGE SCALE GENOMIC DNA]</scope>
    <source>
        <strain evidence="8">CHUV0807</strain>
    </source>
</reference>
<dbReference type="PROSITE" id="PS00584">
    <property type="entry name" value="PFKB_KINASES_2"/>
    <property type="match status" value="1"/>
</dbReference>
<dbReference type="AlphaFoldDB" id="A0A1C3HPA7"/>
<evidence type="ECO:0000313" key="8">
    <source>
        <dbReference type="Proteomes" id="UP000190837"/>
    </source>
</evidence>
<dbReference type="EC" id="2.7.1.4" evidence="7"/>
<keyword evidence="3" id="KW-0547">Nucleotide-binding</keyword>
<keyword evidence="2 7" id="KW-0808">Transferase</keyword>
<dbReference type="GO" id="GO:0005524">
    <property type="term" value="F:ATP binding"/>
    <property type="evidence" value="ECO:0007669"/>
    <property type="project" value="UniProtKB-KW"/>
</dbReference>
<evidence type="ECO:0000256" key="4">
    <source>
        <dbReference type="ARBA" id="ARBA00022777"/>
    </source>
</evidence>
<dbReference type="CDD" id="cd01166">
    <property type="entry name" value="KdgK"/>
    <property type="match status" value="1"/>
</dbReference>
<evidence type="ECO:0000256" key="5">
    <source>
        <dbReference type="ARBA" id="ARBA00022840"/>
    </source>
</evidence>
<dbReference type="InterPro" id="IPR002173">
    <property type="entry name" value="Carboh/pur_kinase_PfkB_CS"/>
</dbReference>
<feature type="domain" description="Carbohydrate kinase PfkB" evidence="6">
    <location>
        <begin position="3"/>
        <end position="299"/>
    </location>
</feature>
<accession>A0A1C3HPA7</accession>
<dbReference type="InterPro" id="IPR011611">
    <property type="entry name" value="PfkB_dom"/>
</dbReference>
<dbReference type="PANTHER" id="PTHR43085:SF1">
    <property type="entry name" value="PSEUDOURIDINE KINASE-RELATED"/>
    <property type="match status" value="1"/>
</dbReference>
<dbReference type="PANTHER" id="PTHR43085">
    <property type="entry name" value="HEXOKINASE FAMILY MEMBER"/>
    <property type="match status" value="1"/>
</dbReference>
<dbReference type="Gene3D" id="3.40.1190.20">
    <property type="match status" value="1"/>
</dbReference>
<evidence type="ECO:0000259" key="6">
    <source>
        <dbReference type="Pfam" id="PF00294"/>
    </source>
</evidence>
<proteinExistence type="inferred from homology"/>
<protein>
    <submittedName>
        <fullName evidence="7">Fructokinase</fullName>
        <ecNumber evidence="7">2.7.1.4</ecNumber>
    </submittedName>
</protein>
<dbReference type="RefSeq" id="WP_079540986.1">
    <property type="nucleotide sequence ID" value="NZ_FKLO01000051.1"/>
</dbReference>
<evidence type="ECO:0000256" key="2">
    <source>
        <dbReference type="ARBA" id="ARBA00022679"/>
    </source>
</evidence>
<dbReference type="Proteomes" id="UP000190837">
    <property type="component" value="Unassembled WGS sequence"/>
</dbReference>
<dbReference type="InterPro" id="IPR050306">
    <property type="entry name" value="PfkB_Carbo_kinase"/>
</dbReference>
<sequence length="315" mass="32905">MTTKILTIGEILVEIVATTKGDGFLEAQPLTGPYPSGAPAIFIDQVGKLGAPCAIISRVGDDDFGTLNLRRLQQDGVDTSGIAIAPGESTGSAFVRYRADGSRRFVFNITHSACGRLETTAASDALIANCDHLHLMGSALAAPGMRTLALHALHTIKARGGSISFDPNLRRELLGAPGLHDALQQTLAATDIFLPSGDELYLFTTAQNESDAIAELLARGIKEILLKRGEQGASHYSADGRLDAAPIAVHEDDPTGAGDSFGGAYIALRLNGHDAASALRYANAAGARAVTRIGPMEGTSTLAELDALLIAHKNN</sequence>